<name>A0A8T2M3D0_ASTMX</name>
<keyword evidence="1" id="KW-0175">Coiled coil</keyword>
<feature type="chain" id="PRO_5035854298" description="Placenta-specific protein 9" evidence="2">
    <location>
        <begin position="21"/>
        <end position="101"/>
    </location>
</feature>
<dbReference type="Pfam" id="PF15205">
    <property type="entry name" value="PLAC9"/>
    <property type="match status" value="1"/>
</dbReference>
<evidence type="ECO:0008006" key="5">
    <source>
        <dbReference type="Google" id="ProtNLM"/>
    </source>
</evidence>
<dbReference type="Proteomes" id="UP000752171">
    <property type="component" value="Unassembled WGS sequence"/>
</dbReference>
<dbReference type="AlphaFoldDB" id="A0A8T2M3D0"/>
<evidence type="ECO:0000313" key="4">
    <source>
        <dbReference type="Proteomes" id="UP000752171"/>
    </source>
</evidence>
<evidence type="ECO:0000256" key="2">
    <source>
        <dbReference type="SAM" id="SignalP"/>
    </source>
</evidence>
<keyword evidence="2" id="KW-0732">Signal</keyword>
<evidence type="ECO:0000256" key="1">
    <source>
        <dbReference type="SAM" id="Coils"/>
    </source>
</evidence>
<dbReference type="OrthoDB" id="9937406at2759"/>
<accession>A0A8T2M3D0</accession>
<feature type="signal peptide" evidence="2">
    <location>
        <begin position="1"/>
        <end position="20"/>
    </location>
</feature>
<feature type="coiled-coil region" evidence="1">
    <location>
        <begin position="39"/>
        <end position="70"/>
    </location>
</feature>
<comment type="caution">
    <text evidence="3">The sequence shown here is derived from an EMBL/GenBank/DDBJ whole genome shotgun (WGS) entry which is preliminary data.</text>
</comment>
<dbReference type="EMBL" id="JAICCE010000007">
    <property type="protein sequence ID" value="KAG9275491.1"/>
    <property type="molecule type" value="Genomic_DNA"/>
</dbReference>
<sequence length="101" mass="11046">MAQCSTCISLLLLLIGQISAETQSDPARRDSITATCKDQNSLSNRLDAVEKRVEDTVQKLEEELAGLLDAIEGPEWSFLLNSNNVGPTVHILEESNPKPQP</sequence>
<reference evidence="3 4" key="1">
    <citation type="submission" date="2021-07" db="EMBL/GenBank/DDBJ databases">
        <authorList>
            <person name="Imarazene B."/>
            <person name="Zahm M."/>
            <person name="Klopp C."/>
            <person name="Cabau C."/>
            <person name="Beille S."/>
            <person name="Jouanno E."/>
            <person name="Castinel A."/>
            <person name="Lluch J."/>
            <person name="Gil L."/>
            <person name="Kuchtly C."/>
            <person name="Lopez Roques C."/>
            <person name="Donnadieu C."/>
            <person name="Parrinello H."/>
            <person name="Journot L."/>
            <person name="Du K."/>
            <person name="Schartl M."/>
            <person name="Retaux S."/>
            <person name="Guiguen Y."/>
        </authorList>
    </citation>
    <scope>NUCLEOTIDE SEQUENCE [LARGE SCALE GENOMIC DNA]</scope>
    <source>
        <strain evidence="3">Pach_M1</strain>
        <tissue evidence="3">Testis</tissue>
    </source>
</reference>
<gene>
    <name evidence="3" type="ORF">AMEX_G10012</name>
</gene>
<protein>
    <recommendedName>
        <fullName evidence="5">Placenta-specific protein 9</fullName>
    </recommendedName>
</protein>
<organism evidence="3 4">
    <name type="scientific">Astyanax mexicanus</name>
    <name type="common">Blind cave fish</name>
    <name type="synonym">Astyanax fasciatus mexicanus</name>
    <dbReference type="NCBI Taxonomy" id="7994"/>
    <lineage>
        <taxon>Eukaryota</taxon>
        <taxon>Metazoa</taxon>
        <taxon>Chordata</taxon>
        <taxon>Craniata</taxon>
        <taxon>Vertebrata</taxon>
        <taxon>Euteleostomi</taxon>
        <taxon>Actinopterygii</taxon>
        <taxon>Neopterygii</taxon>
        <taxon>Teleostei</taxon>
        <taxon>Ostariophysi</taxon>
        <taxon>Characiformes</taxon>
        <taxon>Characoidei</taxon>
        <taxon>Acestrorhamphidae</taxon>
        <taxon>Acestrorhamphinae</taxon>
        <taxon>Astyanax</taxon>
    </lineage>
</organism>
<dbReference type="InterPro" id="IPR027941">
    <property type="entry name" value="PLAC9"/>
</dbReference>
<proteinExistence type="predicted"/>
<evidence type="ECO:0000313" key="3">
    <source>
        <dbReference type="EMBL" id="KAG9275491.1"/>
    </source>
</evidence>
<dbReference type="KEGG" id="amex:103045848"/>